<dbReference type="SUPFAM" id="SSF51735">
    <property type="entry name" value="NAD(P)-binding Rossmann-fold domains"/>
    <property type="match status" value="1"/>
</dbReference>
<comment type="similarity">
    <text evidence="1">Belongs to the short-chain dehydrogenases/reductases (SDR) family.</text>
</comment>
<organism evidence="3 4">
    <name type="scientific">Phytoactinopolyspora mesophila</name>
    <dbReference type="NCBI Taxonomy" id="2650750"/>
    <lineage>
        <taxon>Bacteria</taxon>
        <taxon>Bacillati</taxon>
        <taxon>Actinomycetota</taxon>
        <taxon>Actinomycetes</taxon>
        <taxon>Jiangellales</taxon>
        <taxon>Jiangellaceae</taxon>
        <taxon>Phytoactinopolyspora</taxon>
    </lineage>
</organism>
<accession>A0A7K3LZQ3</accession>
<evidence type="ECO:0000256" key="1">
    <source>
        <dbReference type="ARBA" id="ARBA00006484"/>
    </source>
</evidence>
<dbReference type="EMBL" id="WLZY01000001">
    <property type="protein sequence ID" value="NDL56504.1"/>
    <property type="molecule type" value="Genomic_DNA"/>
</dbReference>
<dbReference type="AlphaFoldDB" id="A0A7K3LZQ3"/>
<dbReference type="PANTHER" id="PTHR43669:SF8">
    <property type="entry name" value="SHORT-CHAIN TYPE DEHYDROGENASE_REDUCTASE-RELATED"/>
    <property type="match status" value="1"/>
</dbReference>
<dbReference type="InterPro" id="IPR036291">
    <property type="entry name" value="NAD(P)-bd_dom_sf"/>
</dbReference>
<dbReference type="Proteomes" id="UP000460435">
    <property type="component" value="Unassembled WGS sequence"/>
</dbReference>
<proteinExistence type="inferred from homology"/>
<keyword evidence="2" id="KW-0560">Oxidoreductase</keyword>
<dbReference type="PRINTS" id="PR00081">
    <property type="entry name" value="GDHRDH"/>
</dbReference>
<dbReference type="InterPro" id="IPR002347">
    <property type="entry name" value="SDR_fam"/>
</dbReference>
<dbReference type="CDD" id="cd05233">
    <property type="entry name" value="SDR_c"/>
    <property type="match status" value="1"/>
</dbReference>
<dbReference type="PANTHER" id="PTHR43669">
    <property type="entry name" value="5-KETO-D-GLUCONATE 5-REDUCTASE"/>
    <property type="match status" value="1"/>
</dbReference>
<protein>
    <submittedName>
        <fullName evidence="3">SDR family oxidoreductase</fullName>
    </submittedName>
</protein>
<keyword evidence="4" id="KW-1185">Reference proteome</keyword>
<sequence>MTSQETWPLPIEDPIASGDQKWLAGKVAVVAGGGLSGPLGNVGFGIAWLYARGGASVAVLDRDREAGQRTVDAIRGQGGDAETFDVDITDDASVARAIAEVVQRFGNIDVVATTIGGGGISPILEAPLDEWYSAIDVNCTSALLLMRNAYKHMNRGGSIVTVSSGAAEGRGPGLPYSVAKTALEKLSVGAASSLAPHGIRVNCVRVGMIWGAFAARGMDEEMRELRRKNVALQTEGTPWDIASAAYFLSTDQARWISGQVLSVDGGGFAAVRNSGAAGSPRHRESRSEG</sequence>
<evidence type="ECO:0000256" key="2">
    <source>
        <dbReference type="ARBA" id="ARBA00023002"/>
    </source>
</evidence>
<reference evidence="3 4" key="1">
    <citation type="submission" date="2019-11" db="EMBL/GenBank/DDBJ databases">
        <authorList>
            <person name="Li X.-J."/>
            <person name="Feng X.-M."/>
        </authorList>
    </citation>
    <scope>NUCLEOTIDE SEQUENCE [LARGE SCALE GENOMIC DNA]</scope>
    <source>
        <strain evidence="3 4">XMNu-373</strain>
    </source>
</reference>
<dbReference type="Gene3D" id="3.40.50.720">
    <property type="entry name" value="NAD(P)-binding Rossmann-like Domain"/>
    <property type="match status" value="1"/>
</dbReference>
<evidence type="ECO:0000313" key="4">
    <source>
        <dbReference type="Proteomes" id="UP000460435"/>
    </source>
</evidence>
<comment type="caution">
    <text evidence="3">The sequence shown here is derived from an EMBL/GenBank/DDBJ whole genome shotgun (WGS) entry which is preliminary data.</text>
</comment>
<dbReference type="GO" id="GO:0016491">
    <property type="term" value="F:oxidoreductase activity"/>
    <property type="evidence" value="ECO:0007669"/>
    <property type="project" value="UniProtKB-KW"/>
</dbReference>
<evidence type="ECO:0000313" key="3">
    <source>
        <dbReference type="EMBL" id="NDL56504.1"/>
    </source>
</evidence>
<dbReference type="Pfam" id="PF13561">
    <property type="entry name" value="adh_short_C2"/>
    <property type="match status" value="1"/>
</dbReference>
<gene>
    <name evidence="3" type="ORF">F7O44_05390</name>
</gene>
<dbReference type="FunFam" id="3.40.50.720:FF:000084">
    <property type="entry name" value="Short-chain dehydrogenase reductase"/>
    <property type="match status" value="1"/>
</dbReference>
<dbReference type="RefSeq" id="WP_162449075.1">
    <property type="nucleotide sequence ID" value="NZ_WLZY01000001.1"/>
</dbReference>
<name>A0A7K3LZQ3_9ACTN</name>